<feature type="domain" description="R3H" evidence="4">
    <location>
        <begin position="492"/>
        <end position="554"/>
    </location>
</feature>
<protein>
    <recommendedName>
        <fullName evidence="7">Protein SQS1</fullName>
    </recommendedName>
</protein>
<dbReference type="Gene3D" id="3.30.1370.50">
    <property type="entry name" value="R3H-like domain"/>
    <property type="match status" value="1"/>
</dbReference>
<dbReference type="SMART" id="SM00393">
    <property type="entry name" value="R3H"/>
    <property type="match status" value="1"/>
</dbReference>
<dbReference type="EMBL" id="CAJPDS010000025">
    <property type="protein sequence ID" value="CAF9920353.1"/>
    <property type="molecule type" value="Genomic_DNA"/>
</dbReference>
<organism evidence="5 6">
    <name type="scientific">Heterodermia speciosa</name>
    <dbReference type="NCBI Taxonomy" id="116794"/>
    <lineage>
        <taxon>Eukaryota</taxon>
        <taxon>Fungi</taxon>
        <taxon>Dikarya</taxon>
        <taxon>Ascomycota</taxon>
        <taxon>Pezizomycotina</taxon>
        <taxon>Lecanoromycetes</taxon>
        <taxon>OSLEUM clade</taxon>
        <taxon>Lecanoromycetidae</taxon>
        <taxon>Caliciales</taxon>
        <taxon>Physciaceae</taxon>
        <taxon>Heterodermia</taxon>
    </lineage>
</organism>
<accession>A0A8H3FE70</accession>
<dbReference type="GO" id="GO:0003676">
    <property type="term" value="F:nucleic acid binding"/>
    <property type="evidence" value="ECO:0007669"/>
    <property type="project" value="UniProtKB-UniRule"/>
</dbReference>
<dbReference type="AlphaFoldDB" id="A0A8H3FE70"/>
<dbReference type="SUPFAM" id="SSF54160">
    <property type="entry name" value="Chromo domain-like"/>
    <property type="match status" value="1"/>
</dbReference>
<feature type="region of interest" description="Disordered" evidence="2">
    <location>
        <begin position="427"/>
        <end position="471"/>
    </location>
</feature>
<dbReference type="Pfam" id="PF01585">
    <property type="entry name" value="G-patch"/>
    <property type="match status" value="1"/>
</dbReference>
<feature type="compositionally biased region" description="Polar residues" evidence="2">
    <location>
        <begin position="292"/>
        <end position="301"/>
    </location>
</feature>
<evidence type="ECO:0000259" key="4">
    <source>
        <dbReference type="PROSITE" id="PS51061"/>
    </source>
</evidence>
<comment type="subunit">
    <text evidence="1">Component of the NuA4 histone acetyltransferase complex.</text>
</comment>
<dbReference type="PANTHER" id="PTHR14195">
    <property type="entry name" value="G PATCH DOMAIN CONTAINING PROTEIN 2"/>
    <property type="match status" value="1"/>
</dbReference>
<dbReference type="Pfam" id="PF01424">
    <property type="entry name" value="R3H"/>
    <property type="match status" value="1"/>
</dbReference>
<evidence type="ECO:0000256" key="2">
    <source>
        <dbReference type="SAM" id="MobiDB-lite"/>
    </source>
</evidence>
<reference evidence="5" key="1">
    <citation type="submission" date="2021-03" db="EMBL/GenBank/DDBJ databases">
        <authorList>
            <person name="Tagirdzhanova G."/>
        </authorList>
    </citation>
    <scope>NUCLEOTIDE SEQUENCE</scope>
</reference>
<evidence type="ECO:0000313" key="5">
    <source>
        <dbReference type="EMBL" id="CAF9920353.1"/>
    </source>
</evidence>
<evidence type="ECO:0000256" key="1">
    <source>
        <dbReference type="ARBA" id="ARBA00011353"/>
    </source>
</evidence>
<dbReference type="SUPFAM" id="SSF82708">
    <property type="entry name" value="R3H domain"/>
    <property type="match status" value="1"/>
</dbReference>
<dbReference type="Proteomes" id="UP000664521">
    <property type="component" value="Unassembled WGS sequence"/>
</dbReference>
<evidence type="ECO:0008006" key="7">
    <source>
        <dbReference type="Google" id="ProtNLM"/>
    </source>
</evidence>
<evidence type="ECO:0000259" key="3">
    <source>
        <dbReference type="PROSITE" id="PS50174"/>
    </source>
</evidence>
<dbReference type="CDD" id="cd00024">
    <property type="entry name" value="CD_CSD"/>
    <property type="match status" value="1"/>
</dbReference>
<dbReference type="PROSITE" id="PS51061">
    <property type="entry name" value="R3H"/>
    <property type="match status" value="1"/>
</dbReference>
<dbReference type="InterPro" id="IPR016197">
    <property type="entry name" value="Chromo-like_dom_sf"/>
</dbReference>
<dbReference type="Gene3D" id="2.40.50.40">
    <property type="match status" value="1"/>
</dbReference>
<dbReference type="InterPro" id="IPR001374">
    <property type="entry name" value="R3H_dom"/>
</dbReference>
<gene>
    <name evidence="5" type="ORF">HETSPECPRED_004247</name>
</gene>
<dbReference type="InterPro" id="IPR036867">
    <property type="entry name" value="R3H_dom_sf"/>
</dbReference>
<dbReference type="PROSITE" id="PS50174">
    <property type="entry name" value="G_PATCH"/>
    <property type="match status" value="1"/>
</dbReference>
<keyword evidence="6" id="KW-1185">Reference proteome</keyword>
<sequence length="664" mass="73691">MSFNRASSPLANDGFFIDLHGSVDQLDIKLSTPVVRRTPSPAGSASSEEVIVFPGRGVTRTGAEKPVNWPWLSNNTNPTHNTVAHFGKLSENKRDRSLAIHPRSPASHEASHPPSCVSVGMETQVRGSKVHANFKRLKPRQKRKMRNSKFEEDAILADYIANIDADENANETAQDHMHRARQVDRMDTDSWHNASKVSEITPRAESNTSYSVRWEATDLEAFGGLSTSTEVLAEVQQIVAKRYRASGPQYLVVLEGYTLDDARWYPVALLGGLTTPDKIRVYENEQARLESHSTTSGSNSGLEEKERSAQDLQDEFNDLADEQDLLDSHLERMNDEHMARLLSKQEEFGLSAHELLLYDGVEQVSPSAAAMRRLHRGTSSCNIDNLQGLGEHRSRYDVPSASLMADVLDQDPYNGFDIVDRDRPGIRSMVKGRGRKSHPGLSDSELEQTLQSQWKRDRDKKKIRKEERENLRAQGLLGKKGKAKSKVKHPTGTSLVEVKDQIVDFLGSTGEHLFLPPMSDRDRKLVHEIANVFKLTSKSFGKDFNRFPVLYRTSRSLAFDESLLNRKMLRVFTGKRQPPRPKATKTRMAFAGAGSGGGFAKAGVSYRDGDVVGASAPELGQENRGRAMLEKMGWSTGTALGALNNKGIMEPVAHIVKNSKAGLG</sequence>
<comment type="caution">
    <text evidence="5">The sequence shown here is derived from an EMBL/GenBank/DDBJ whole genome shotgun (WGS) entry which is preliminary data.</text>
</comment>
<feature type="region of interest" description="Disordered" evidence="2">
    <location>
        <begin position="287"/>
        <end position="310"/>
    </location>
</feature>
<dbReference type="SMART" id="SM00443">
    <property type="entry name" value="G_patch"/>
    <property type="match status" value="1"/>
</dbReference>
<dbReference type="OrthoDB" id="21470at2759"/>
<dbReference type="InterPro" id="IPR000467">
    <property type="entry name" value="G_patch_dom"/>
</dbReference>
<feature type="domain" description="G-patch" evidence="3">
    <location>
        <begin position="621"/>
        <end position="664"/>
    </location>
</feature>
<proteinExistence type="predicted"/>
<name>A0A8H3FE70_9LECA</name>
<evidence type="ECO:0000313" key="6">
    <source>
        <dbReference type="Proteomes" id="UP000664521"/>
    </source>
</evidence>
<dbReference type="InterPro" id="IPR051189">
    <property type="entry name" value="Splicing_assoc_domain"/>
</dbReference>